<dbReference type="GO" id="GO:0016651">
    <property type="term" value="F:oxidoreductase activity, acting on NAD(P)H"/>
    <property type="evidence" value="ECO:0007669"/>
    <property type="project" value="InterPro"/>
</dbReference>
<evidence type="ECO:0000256" key="5">
    <source>
        <dbReference type="ARBA" id="ARBA00023027"/>
    </source>
</evidence>
<dbReference type="GO" id="GO:0048038">
    <property type="term" value="F:quinone binding"/>
    <property type="evidence" value="ECO:0007669"/>
    <property type="project" value="UniProtKB-KW"/>
</dbReference>
<evidence type="ECO:0000256" key="2">
    <source>
        <dbReference type="ARBA" id="ARBA00022448"/>
    </source>
</evidence>
<dbReference type="PANTHER" id="PTHR11993:SF10">
    <property type="entry name" value="NADH DEHYDROGENASE [UBIQUINONE] IRON-SULFUR PROTEIN 2, MITOCHONDRIAL"/>
    <property type="match status" value="1"/>
</dbReference>
<dbReference type="PROSITE" id="PS00535">
    <property type="entry name" value="COMPLEX1_49K"/>
    <property type="match status" value="1"/>
</dbReference>
<keyword evidence="3" id="KW-0874">Quinone</keyword>
<evidence type="ECO:0000256" key="1">
    <source>
        <dbReference type="ARBA" id="ARBA00005769"/>
    </source>
</evidence>
<evidence type="ECO:0000313" key="9">
    <source>
        <dbReference type="Proteomes" id="UP000317638"/>
    </source>
</evidence>
<dbReference type="InterPro" id="IPR029014">
    <property type="entry name" value="NiFe-Hase_large"/>
</dbReference>
<evidence type="ECO:0000256" key="3">
    <source>
        <dbReference type="ARBA" id="ARBA00022719"/>
    </source>
</evidence>
<organism evidence="8 9">
    <name type="scientific">Tessaracoccus rhinocerotis</name>
    <dbReference type="NCBI Taxonomy" id="1689449"/>
    <lineage>
        <taxon>Bacteria</taxon>
        <taxon>Bacillati</taxon>
        <taxon>Actinomycetota</taxon>
        <taxon>Actinomycetes</taxon>
        <taxon>Propionibacteriales</taxon>
        <taxon>Propionibacteriaceae</taxon>
        <taxon>Tessaracoccus</taxon>
    </lineage>
</organism>
<dbReference type="AlphaFoldDB" id="A0A553K1J3"/>
<dbReference type="SUPFAM" id="SSF56762">
    <property type="entry name" value="HydB/Nqo4-like"/>
    <property type="match status" value="1"/>
</dbReference>
<keyword evidence="2 6" id="KW-0813">Transport</keyword>
<dbReference type="GO" id="GO:0051287">
    <property type="term" value="F:NAD binding"/>
    <property type="evidence" value="ECO:0007669"/>
    <property type="project" value="InterPro"/>
</dbReference>
<dbReference type="Gene3D" id="1.10.645.10">
    <property type="entry name" value="Cytochrome-c3 Hydrogenase, chain B"/>
    <property type="match status" value="1"/>
</dbReference>
<feature type="domain" description="NADH-quinone oxidoreductase subunit D" evidence="7">
    <location>
        <begin position="177"/>
        <end position="395"/>
    </location>
</feature>
<protein>
    <submittedName>
        <fullName evidence="8">NADH-quinone oxidoreductase subunit D</fullName>
    </submittedName>
</protein>
<sequence>MISSVGARPVMCDHGYLTSSGFHFEGNGVTDFQVAIGGIPLPGRYHISLGERHPSHVGAIAADFRTSGDVITEVSIQPGYLHRAAEKLFEVRDYRSLIMLADRHDWMASFSGELVTTLAVESAMRLTPPPRATRLRTLLAEYARLHSHLSYLSYVAEEEFVSSLWATVDDLRNGLLHWSGNRVHPMLCRVGGLSTDVPEGWLNSLGTLLGRVSTLAGQLRGSLENTSERFRGLAVVNPTICHEYGLSGPVARSCGLDLDLRRSGLLDYGSCFEPAPVRTAGDAHARLALLVDELDTSCAMVSRLAEGVPEGPVATKLSRRLKVPEGEHFSEVEAPWGTAGVLLVSRGGPTPWRLALRTPTFANVSALERLLVGARTDQVADVVASMGYAIGDLDK</sequence>
<dbReference type="Pfam" id="PF00346">
    <property type="entry name" value="Complex1_49kDa"/>
    <property type="match status" value="1"/>
</dbReference>
<evidence type="ECO:0000313" key="8">
    <source>
        <dbReference type="EMBL" id="TRY18567.1"/>
    </source>
</evidence>
<keyword evidence="9" id="KW-1185">Reference proteome</keyword>
<name>A0A553K1J3_9ACTN</name>
<evidence type="ECO:0000256" key="4">
    <source>
        <dbReference type="ARBA" id="ARBA00022967"/>
    </source>
</evidence>
<keyword evidence="5 6" id="KW-0520">NAD</keyword>
<dbReference type="Proteomes" id="UP000317638">
    <property type="component" value="Unassembled WGS sequence"/>
</dbReference>
<evidence type="ECO:0000259" key="7">
    <source>
        <dbReference type="Pfam" id="PF00346"/>
    </source>
</evidence>
<proteinExistence type="inferred from homology"/>
<accession>A0A553K1J3</accession>
<reference evidence="8 9" key="1">
    <citation type="submission" date="2019-07" db="EMBL/GenBank/DDBJ databases">
        <authorList>
            <person name="Zhou L.-Y."/>
        </authorList>
    </citation>
    <scope>NUCLEOTIDE SEQUENCE [LARGE SCALE GENOMIC DNA]</scope>
    <source>
        <strain evidence="8 9">YIM 101269</strain>
    </source>
</reference>
<comment type="caution">
    <text evidence="8">The sequence shown here is derived from an EMBL/GenBank/DDBJ whole genome shotgun (WGS) entry which is preliminary data.</text>
</comment>
<keyword evidence="4 6" id="KW-1278">Translocase</keyword>
<dbReference type="OrthoDB" id="9801496at2"/>
<dbReference type="PANTHER" id="PTHR11993">
    <property type="entry name" value="NADH-UBIQUINONE OXIDOREDUCTASE 49 KDA SUBUNIT"/>
    <property type="match status" value="1"/>
</dbReference>
<comment type="similarity">
    <text evidence="1 6">Belongs to the complex I 49 kDa subunit family.</text>
</comment>
<dbReference type="InterPro" id="IPR001135">
    <property type="entry name" value="NADH_Q_OxRdtase_suD"/>
</dbReference>
<dbReference type="InterPro" id="IPR014029">
    <property type="entry name" value="NADH_UbQ_OxRdtase_49kDa_CS"/>
</dbReference>
<dbReference type="EMBL" id="VKKG01000002">
    <property type="protein sequence ID" value="TRY18567.1"/>
    <property type="molecule type" value="Genomic_DNA"/>
</dbReference>
<gene>
    <name evidence="8" type="ORF">FOJ82_05410</name>
</gene>
<dbReference type="InterPro" id="IPR022885">
    <property type="entry name" value="NDH1_su_D/H"/>
</dbReference>
<evidence type="ECO:0000256" key="6">
    <source>
        <dbReference type="RuleBase" id="RU003685"/>
    </source>
</evidence>